<dbReference type="InterPro" id="IPR022893">
    <property type="entry name" value="Shikimate_DH_fam"/>
</dbReference>
<feature type="binding site" evidence="7">
    <location>
        <position position="256"/>
    </location>
    <ligand>
        <name>NADP(+)</name>
        <dbReference type="ChEBI" id="CHEBI:58349"/>
    </ligand>
</feature>
<dbReference type="PANTHER" id="PTHR21089:SF1">
    <property type="entry name" value="BIFUNCTIONAL 3-DEHYDROQUINATE DEHYDRATASE_SHIKIMATE DEHYDROGENASE, CHLOROPLASTIC"/>
    <property type="match status" value="1"/>
</dbReference>
<dbReference type="InterPro" id="IPR013708">
    <property type="entry name" value="Shikimate_DH-bd_N"/>
</dbReference>
<feature type="binding site" evidence="7">
    <location>
        <position position="233"/>
    </location>
    <ligand>
        <name>NADP(+)</name>
        <dbReference type="ChEBI" id="CHEBI:58349"/>
    </ligand>
</feature>
<dbReference type="Pfam" id="PF18317">
    <property type="entry name" value="SDH_C"/>
    <property type="match status" value="1"/>
</dbReference>
<evidence type="ECO:0000256" key="5">
    <source>
        <dbReference type="ARBA" id="ARBA00023002"/>
    </source>
</evidence>
<dbReference type="NCBIfam" id="TIGR00507">
    <property type="entry name" value="aroE"/>
    <property type="match status" value="1"/>
</dbReference>
<dbReference type="SUPFAM" id="SSF53223">
    <property type="entry name" value="Aminoacid dehydrogenase-like, N-terminal domain"/>
    <property type="match status" value="1"/>
</dbReference>
<keyword evidence="4 7" id="KW-0521">NADP</keyword>
<reference evidence="10 11" key="1">
    <citation type="submission" date="2021-01" db="EMBL/GenBank/DDBJ databases">
        <title>Isolation and description of Catonella massiliensis sp. nov., a novel Catonella species, isolated from a stable periodontitis subject.</title>
        <authorList>
            <person name="Antezack A."/>
            <person name="Boxberger M."/>
            <person name="La Scola B."/>
            <person name="Monnet-Corti V."/>
        </authorList>
    </citation>
    <scope>NUCLEOTIDE SEQUENCE [LARGE SCALE GENOMIC DNA]</scope>
    <source>
        <strain evidence="10 11">Marseille-Q4567</strain>
    </source>
</reference>
<dbReference type="Proteomes" id="UP000604730">
    <property type="component" value="Unassembled WGS sequence"/>
</dbReference>
<sequence>MDITGHTRLLALFGSPVAHSGSPAMYNYSFKRLGLDYVYVAIDIDKAGLKEAVSAARLYKMRGFNLTMPCKNDVISYIDELSPAAALIGAVNTVVNEDGRLIGYNTDGVGFIKNLEAHKVAVKGKKVVVAGAGGAATAIIVQLALDGAGTINIFNKKSKNFDRMLETIEKIKKEVPGADINIYDIEDAPLFTEKIKEADIFVNATVVGMKPRDDESVIKDLSVFKQGLVVADVVYNPLETRLLREAKEAGCSCIDGKGMLLWQGVYAFKLYTGKDMPVEEVKSMFF</sequence>
<evidence type="ECO:0000256" key="7">
    <source>
        <dbReference type="HAMAP-Rule" id="MF_00222"/>
    </source>
</evidence>
<evidence type="ECO:0000256" key="3">
    <source>
        <dbReference type="ARBA" id="ARBA00022605"/>
    </source>
</evidence>
<dbReference type="Gene3D" id="3.40.50.720">
    <property type="entry name" value="NAD(P)-binding Rossmann-like Domain"/>
    <property type="match status" value="1"/>
</dbReference>
<dbReference type="InterPro" id="IPR041121">
    <property type="entry name" value="SDH_C"/>
</dbReference>
<comment type="catalytic activity">
    <reaction evidence="7">
        <text>shikimate + NADP(+) = 3-dehydroshikimate + NADPH + H(+)</text>
        <dbReference type="Rhea" id="RHEA:17737"/>
        <dbReference type="ChEBI" id="CHEBI:15378"/>
        <dbReference type="ChEBI" id="CHEBI:16630"/>
        <dbReference type="ChEBI" id="CHEBI:36208"/>
        <dbReference type="ChEBI" id="CHEBI:57783"/>
        <dbReference type="ChEBI" id="CHEBI:58349"/>
        <dbReference type="EC" id="1.1.1.25"/>
    </reaction>
</comment>
<feature type="binding site" evidence="7">
    <location>
        <begin position="131"/>
        <end position="135"/>
    </location>
    <ligand>
        <name>NADP(+)</name>
        <dbReference type="ChEBI" id="CHEBI:58349"/>
    </ligand>
</feature>
<evidence type="ECO:0000313" key="10">
    <source>
        <dbReference type="EMBL" id="MBK5896800.1"/>
    </source>
</evidence>
<comment type="similarity">
    <text evidence="7">Belongs to the shikimate dehydrogenase family.</text>
</comment>
<feature type="binding site" evidence="7">
    <location>
        <position position="67"/>
    </location>
    <ligand>
        <name>shikimate</name>
        <dbReference type="ChEBI" id="CHEBI:36208"/>
    </ligand>
</feature>
<organism evidence="10 11">
    <name type="scientific">Catonella massiliensis</name>
    <dbReference type="NCBI Taxonomy" id="2799636"/>
    <lineage>
        <taxon>Bacteria</taxon>
        <taxon>Bacillati</taxon>
        <taxon>Bacillota</taxon>
        <taxon>Clostridia</taxon>
        <taxon>Lachnospirales</taxon>
        <taxon>Lachnospiraceae</taxon>
        <taxon>Catonella</taxon>
    </lineage>
</organism>
<dbReference type="HAMAP" id="MF_00222">
    <property type="entry name" value="Shikimate_DH_AroE"/>
    <property type="match status" value="1"/>
</dbReference>
<proteinExistence type="inferred from homology"/>
<dbReference type="CDD" id="cd01065">
    <property type="entry name" value="NAD_bind_Shikimate_DH"/>
    <property type="match status" value="1"/>
</dbReference>
<dbReference type="InterPro" id="IPR046346">
    <property type="entry name" value="Aminoacid_DH-like_N_sf"/>
</dbReference>
<name>A0ABS1IYJ2_9FIRM</name>
<dbReference type="NCBIfam" id="NF009200">
    <property type="entry name" value="PRK12548.1"/>
    <property type="match status" value="1"/>
</dbReference>
<evidence type="ECO:0000256" key="1">
    <source>
        <dbReference type="ARBA" id="ARBA00004871"/>
    </source>
</evidence>
<dbReference type="InterPro" id="IPR011342">
    <property type="entry name" value="Shikimate_DH"/>
</dbReference>
<feature type="binding site" evidence="7">
    <location>
        <begin position="20"/>
        <end position="22"/>
    </location>
    <ligand>
        <name>shikimate</name>
        <dbReference type="ChEBI" id="CHEBI:36208"/>
    </ligand>
</feature>
<feature type="binding site" evidence="7">
    <location>
        <position position="92"/>
    </location>
    <ligand>
        <name>shikimate</name>
        <dbReference type="ChEBI" id="CHEBI:36208"/>
    </ligand>
</feature>
<evidence type="ECO:0000259" key="8">
    <source>
        <dbReference type="Pfam" id="PF08501"/>
    </source>
</evidence>
<protein>
    <recommendedName>
        <fullName evidence="2 7">Shikimate dehydrogenase (NADP(+))</fullName>
        <shortName evidence="7">SDH</shortName>
        <ecNumber evidence="2 7">1.1.1.25</ecNumber>
    </recommendedName>
</protein>
<dbReference type="EC" id="1.1.1.25" evidence="2 7"/>
<evidence type="ECO:0000259" key="9">
    <source>
        <dbReference type="Pfam" id="PF18317"/>
    </source>
</evidence>
<feature type="binding site" evidence="7">
    <location>
        <position position="263"/>
    </location>
    <ligand>
        <name>shikimate</name>
        <dbReference type="ChEBI" id="CHEBI:36208"/>
    </ligand>
</feature>
<comment type="function">
    <text evidence="7">Involved in the biosynthesis of the chorismate, which leads to the biosynthesis of aromatic amino acids. Catalyzes the reversible NADPH linked reduction of 3-dehydroshikimate (DHSA) to yield shikimate (SA).</text>
</comment>
<dbReference type="GO" id="GO:0004764">
    <property type="term" value="F:shikimate 3-dehydrogenase (NADP+) activity"/>
    <property type="evidence" value="ECO:0007669"/>
    <property type="project" value="UniProtKB-EC"/>
</dbReference>
<dbReference type="Pfam" id="PF08501">
    <property type="entry name" value="Shikimate_dh_N"/>
    <property type="match status" value="1"/>
</dbReference>
<accession>A0ABS1IYJ2</accession>
<keyword evidence="6 7" id="KW-0057">Aromatic amino acid biosynthesis</keyword>
<keyword evidence="3 7" id="KW-0028">Amino-acid biosynthesis</keyword>
<comment type="subunit">
    <text evidence="7">Homodimer.</text>
</comment>
<keyword evidence="5 7" id="KW-0560">Oxidoreductase</keyword>
<dbReference type="NCBIfam" id="NF001319">
    <property type="entry name" value="PRK00258.3-3"/>
    <property type="match status" value="1"/>
</dbReference>
<feature type="binding site" evidence="7">
    <location>
        <position position="235"/>
    </location>
    <ligand>
        <name>shikimate</name>
        <dbReference type="ChEBI" id="CHEBI:36208"/>
    </ligand>
</feature>
<dbReference type="Gene3D" id="3.40.50.10860">
    <property type="entry name" value="Leucine Dehydrogenase, chain A, domain 1"/>
    <property type="match status" value="1"/>
</dbReference>
<dbReference type="SUPFAM" id="SSF51735">
    <property type="entry name" value="NAD(P)-binding Rossmann-fold domains"/>
    <property type="match status" value="1"/>
</dbReference>
<comment type="pathway">
    <text evidence="1 7">Metabolic intermediate biosynthesis; chorismate biosynthesis; chorismate from D-erythrose 4-phosphate and phosphoenolpyruvate: step 4/7.</text>
</comment>
<evidence type="ECO:0000256" key="2">
    <source>
        <dbReference type="ARBA" id="ARBA00012962"/>
    </source>
</evidence>
<gene>
    <name evidence="7" type="primary">aroE</name>
    <name evidence="10" type="ORF">JJN12_03230</name>
</gene>
<feature type="active site" description="Proton acceptor" evidence="7">
    <location>
        <position position="71"/>
    </location>
</feature>
<evidence type="ECO:0000256" key="6">
    <source>
        <dbReference type="ARBA" id="ARBA00023141"/>
    </source>
</evidence>
<keyword evidence="11" id="KW-1185">Reference proteome</keyword>
<comment type="caution">
    <text evidence="10">The sequence shown here is derived from an EMBL/GenBank/DDBJ whole genome shotgun (WGS) entry which is preliminary data.</text>
</comment>
<feature type="domain" description="Shikimate dehydrogenase substrate binding N-terminal" evidence="8">
    <location>
        <begin position="12"/>
        <end position="94"/>
    </location>
</feature>
<dbReference type="InterPro" id="IPR036291">
    <property type="entry name" value="NAD(P)-bd_dom_sf"/>
</dbReference>
<evidence type="ECO:0000256" key="4">
    <source>
        <dbReference type="ARBA" id="ARBA00022857"/>
    </source>
</evidence>
<dbReference type="PANTHER" id="PTHR21089">
    <property type="entry name" value="SHIKIMATE DEHYDROGENASE"/>
    <property type="match status" value="1"/>
</dbReference>
<dbReference type="EMBL" id="JAEPRJ010000001">
    <property type="protein sequence ID" value="MBK5896800.1"/>
    <property type="molecule type" value="Genomic_DNA"/>
</dbReference>
<comment type="caution">
    <text evidence="7">Lacks conserved residue(s) required for the propagation of feature annotation.</text>
</comment>
<feature type="domain" description="SDH C-terminal" evidence="9">
    <location>
        <begin position="258"/>
        <end position="282"/>
    </location>
</feature>
<evidence type="ECO:0000313" key="11">
    <source>
        <dbReference type="Proteomes" id="UP000604730"/>
    </source>
</evidence>
<feature type="binding site" evidence="7">
    <location>
        <position position="107"/>
    </location>
    <ligand>
        <name>shikimate</name>
        <dbReference type="ChEBI" id="CHEBI:36208"/>
    </ligand>
</feature>